<evidence type="ECO:0000313" key="4">
    <source>
        <dbReference type="Proteomes" id="UP000183766"/>
    </source>
</evidence>
<evidence type="ECO:0000313" key="3">
    <source>
        <dbReference type="EMBL" id="SFN45275.1"/>
    </source>
</evidence>
<keyword evidence="2" id="KW-0812">Transmembrane</keyword>
<feature type="transmembrane region" description="Helical" evidence="2">
    <location>
        <begin position="49"/>
        <end position="66"/>
    </location>
</feature>
<evidence type="ECO:0000256" key="1">
    <source>
        <dbReference type="SAM" id="MobiDB-lite"/>
    </source>
</evidence>
<dbReference type="AlphaFoldDB" id="A0A1I4Z4S9"/>
<accession>A0A1I4Z4S9</accession>
<feature type="compositionally biased region" description="Basic and acidic residues" evidence="1">
    <location>
        <begin position="1"/>
        <end position="12"/>
    </location>
</feature>
<protein>
    <recommendedName>
        <fullName evidence="5">Conjugative transposon protein TraM</fullName>
    </recommendedName>
</protein>
<reference evidence="3 4" key="1">
    <citation type="submission" date="2016-10" db="EMBL/GenBank/DDBJ databases">
        <authorList>
            <person name="de Groot N.N."/>
        </authorList>
    </citation>
    <scope>NUCLEOTIDE SEQUENCE [LARGE SCALE GENOMIC DNA]</scope>
    <source>
        <strain evidence="3 4">NLAE-zl-C202</strain>
    </source>
</reference>
<name>A0A1I4Z4S9_9BACE</name>
<feature type="region of interest" description="Disordered" evidence="1">
    <location>
        <begin position="1"/>
        <end position="41"/>
    </location>
</feature>
<proteinExistence type="predicted"/>
<dbReference type="Proteomes" id="UP000183766">
    <property type="component" value="Unassembled WGS sequence"/>
</dbReference>
<organism evidence="3 4">
    <name type="scientific">Bacteroides xylanisolvens</name>
    <dbReference type="NCBI Taxonomy" id="371601"/>
    <lineage>
        <taxon>Bacteria</taxon>
        <taxon>Pseudomonadati</taxon>
        <taxon>Bacteroidota</taxon>
        <taxon>Bacteroidia</taxon>
        <taxon>Bacteroidales</taxon>
        <taxon>Bacteroidaceae</taxon>
        <taxon>Bacteroides</taxon>
    </lineage>
</organism>
<gene>
    <name evidence="3" type="ORF">SAMN05216250_1359</name>
</gene>
<sequence length="67" mass="7537">MENRKSNMEEGHVPAGEAPEDTRPAEAGDIPSKGTKPEKRLSGEEILRRRKYIVIPVFVLVFLAVLY</sequence>
<keyword evidence="2" id="KW-1133">Transmembrane helix</keyword>
<keyword evidence="2" id="KW-0472">Membrane</keyword>
<dbReference type="EMBL" id="FOUM01000035">
    <property type="protein sequence ID" value="SFN45275.1"/>
    <property type="molecule type" value="Genomic_DNA"/>
</dbReference>
<evidence type="ECO:0000256" key="2">
    <source>
        <dbReference type="SAM" id="Phobius"/>
    </source>
</evidence>
<evidence type="ECO:0008006" key="5">
    <source>
        <dbReference type="Google" id="ProtNLM"/>
    </source>
</evidence>